<keyword evidence="2" id="KW-1133">Transmembrane helix</keyword>
<keyword evidence="2" id="KW-0472">Membrane</keyword>
<dbReference type="PANTHER" id="PTHR28002:SF1">
    <property type="entry name" value="MIOREX COMPLEX COMPONENT 11"/>
    <property type="match status" value="1"/>
</dbReference>
<accession>A0ABP0CG71</accession>
<evidence type="ECO:0008006" key="5">
    <source>
        <dbReference type="Google" id="ProtNLM"/>
    </source>
</evidence>
<dbReference type="EMBL" id="CAWUHD010000098">
    <property type="protein sequence ID" value="CAK7231069.1"/>
    <property type="molecule type" value="Genomic_DNA"/>
</dbReference>
<evidence type="ECO:0000313" key="3">
    <source>
        <dbReference type="EMBL" id="CAK7231069.1"/>
    </source>
</evidence>
<evidence type="ECO:0000313" key="4">
    <source>
        <dbReference type="Proteomes" id="UP001642482"/>
    </source>
</evidence>
<dbReference type="PANTHER" id="PTHR28002">
    <property type="entry name" value="MIOREX COMPLEX COMPONENT 11"/>
    <property type="match status" value="1"/>
</dbReference>
<feature type="compositionally biased region" description="Low complexity" evidence="1">
    <location>
        <begin position="48"/>
        <end position="62"/>
    </location>
</feature>
<comment type="caution">
    <text evidence="3">The sequence shown here is derived from an EMBL/GenBank/DDBJ whole genome shotgun (WGS) entry which is preliminary data.</text>
</comment>
<feature type="region of interest" description="Disordered" evidence="1">
    <location>
        <begin position="32"/>
        <end position="70"/>
    </location>
</feature>
<protein>
    <recommendedName>
        <fullName evidence="5">Mitochondrial seryl-tRNA synthetase</fullName>
    </recommendedName>
</protein>
<dbReference type="Proteomes" id="UP001642482">
    <property type="component" value="Unassembled WGS sequence"/>
</dbReference>
<proteinExistence type="predicted"/>
<gene>
    <name evidence="3" type="ORF">SEUCBS140593_007802</name>
</gene>
<evidence type="ECO:0000256" key="1">
    <source>
        <dbReference type="SAM" id="MobiDB-lite"/>
    </source>
</evidence>
<sequence>MHFLRIPNLGRLFAAPGPAGNPGARFAQTWRPALRRSSHRPQAARPYSTEPSSSSSPTSPASRAERILSRLPPSMQKYTRRLKDAPVSHVVAFLILHELTAIVPLVGLFGLFHYAAGTRQLVPVDYMMEHYGGQVADGVRRFEKYFRRKGWFGFSTEDPVEAPAADENQESAASALMDKWRSDGKYRILVEIGLAYAITKVLLPVRIAASLWATPWFAGVLARVRALRKK</sequence>
<evidence type="ECO:0000256" key="2">
    <source>
        <dbReference type="SAM" id="Phobius"/>
    </source>
</evidence>
<name>A0ABP0CG71_9PEZI</name>
<reference evidence="3 4" key="1">
    <citation type="submission" date="2024-01" db="EMBL/GenBank/DDBJ databases">
        <authorList>
            <person name="Allen C."/>
            <person name="Tagirdzhanova G."/>
        </authorList>
    </citation>
    <scope>NUCLEOTIDE SEQUENCE [LARGE SCALE GENOMIC DNA]</scope>
</reference>
<keyword evidence="4" id="KW-1185">Reference proteome</keyword>
<feature type="transmembrane region" description="Helical" evidence="2">
    <location>
        <begin position="90"/>
        <end position="116"/>
    </location>
</feature>
<dbReference type="Pfam" id="PF10306">
    <property type="entry name" value="FLILHELTA"/>
    <property type="match status" value="1"/>
</dbReference>
<dbReference type="InterPro" id="IPR018811">
    <property type="entry name" value="MRX11"/>
</dbReference>
<organism evidence="3 4">
    <name type="scientific">Sporothrix eucalyptigena</name>
    <dbReference type="NCBI Taxonomy" id="1812306"/>
    <lineage>
        <taxon>Eukaryota</taxon>
        <taxon>Fungi</taxon>
        <taxon>Dikarya</taxon>
        <taxon>Ascomycota</taxon>
        <taxon>Pezizomycotina</taxon>
        <taxon>Sordariomycetes</taxon>
        <taxon>Sordariomycetidae</taxon>
        <taxon>Ophiostomatales</taxon>
        <taxon>Ophiostomataceae</taxon>
        <taxon>Sporothrix</taxon>
    </lineage>
</organism>
<keyword evidence="2" id="KW-0812">Transmembrane</keyword>